<accession>A0A9W8J229</accession>
<sequence>MQALTWTEFLKLEKDADSKASAALLLAHSSTFNRRAFEHFEYSLWQATLGPLVNNFRPFVVLDIQIPLSTFTPEENLSGSTSTIPAKREEEPLTRHPEFTITTMTITEQSTAKQFTLSDREALLNILDTDSWDKLRVSGILTLAVIETRQAAGRHFQDVSGFTKALEGQLSNAYTDVHDQAWVAFEAEPKLRRIVVIIASAEWWMWGILTRPYTESVIDNKKRLGHGNYDAYPNPGANNNTQVEDDVAAQGVLLTTGSMTVTDELDTSADSSGDAPRGRRRTAAVATASTIGSIISYEKSSNSEGFLDGERKNEELKLPWNKPPKGNARSPPPEGPFRRWKVLDESASVLAMQQTLPEGPGIETLSNDSLPFAKNYSTREGWSGCMPLGSTASYQQLFKIYQVLHADVTSFNTNGLQDESF</sequence>
<organism evidence="2 3">
    <name type="scientific">Candolleomyces eurysporus</name>
    <dbReference type="NCBI Taxonomy" id="2828524"/>
    <lineage>
        <taxon>Eukaryota</taxon>
        <taxon>Fungi</taxon>
        <taxon>Dikarya</taxon>
        <taxon>Basidiomycota</taxon>
        <taxon>Agaricomycotina</taxon>
        <taxon>Agaricomycetes</taxon>
        <taxon>Agaricomycetidae</taxon>
        <taxon>Agaricales</taxon>
        <taxon>Agaricineae</taxon>
        <taxon>Psathyrellaceae</taxon>
        <taxon>Candolleomyces</taxon>
    </lineage>
</organism>
<feature type="non-terminal residue" evidence="2">
    <location>
        <position position="421"/>
    </location>
</feature>
<dbReference type="EMBL" id="JANBPK010000970">
    <property type="protein sequence ID" value="KAJ2927656.1"/>
    <property type="molecule type" value="Genomic_DNA"/>
</dbReference>
<proteinExistence type="predicted"/>
<feature type="region of interest" description="Disordered" evidence="1">
    <location>
        <begin position="316"/>
        <end position="335"/>
    </location>
</feature>
<evidence type="ECO:0000256" key="1">
    <source>
        <dbReference type="SAM" id="MobiDB-lite"/>
    </source>
</evidence>
<evidence type="ECO:0000313" key="2">
    <source>
        <dbReference type="EMBL" id="KAJ2927656.1"/>
    </source>
</evidence>
<reference evidence="2" key="1">
    <citation type="submission" date="2022-06" db="EMBL/GenBank/DDBJ databases">
        <title>Genome Sequence of Candolleomyces eurysporus.</title>
        <authorList>
            <person name="Buettner E."/>
        </authorList>
    </citation>
    <scope>NUCLEOTIDE SEQUENCE</scope>
    <source>
        <strain evidence="2">VTCC 930004</strain>
    </source>
</reference>
<keyword evidence="3" id="KW-1185">Reference proteome</keyword>
<protein>
    <submittedName>
        <fullName evidence="2">Uncharacterized protein</fullName>
    </submittedName>
</protein>
<gene>
    <name evidence="2" type="ORF">H1R20_g9440</name>
</gene>
<name>A0A9W8J229_9AGAR</name>
<dbReference type="Proteomes" id="UP001140091">
    <property type="component" value="Unassembled WGS sequence"/>
</dbReference>
<dbReference type="AlphaFoldDB" id="A0A9W8J229"/>
<comment type="caution">
    <text evidence="2">The sequence shown here is derived from an EMBL/GenBank/DDBJ whole genome shotgun (WGS) entry which is preliminary data.</text>
</comment>
<evidence type="ECO:0000313" key="3">
    <source>
        <dbReference type="Proteomes" id="UP001140091"/>
    </source>
</evidence>
<dbReference type="OrthoDB" id="10335283at2759"/>